<reference evidence="5 6" key="1">
    <citation type="submission" date="2017-02" db="EMBL/GenBank/DDBJ databases">
        <title>Prevalence of linear plasmids in Cutibacterium acnes isolates obtained from cancerous prostatic tissue.</title>
        <authorList>
            <person name="Davidsson S."/>
            <person name="Bruggemann H."/>
        </authorList>
    </citation>
    <scope>NUCLEOTIDE SEQUENCE [LARGE SCALE GENOMIC DNA]</scope>
    <source>
        <strain evidence="5 6">11-78</strain>
    </source>
</reference>
<evidence type="ECO:0000313" key="6">
    <source>
        <dbReference type="Proteomes" id="UP000226191"/>
    </source>
</evidence>
<dbReference type="Proteomes" id="UP000226191">
    <property type="component" value="Unassembled WGS sequence"/>
</dbReference>
<comment type="caution">
    <text evidence="5">The sequence shown here is derived from an EMBL/GenBank/DDBJ whole genome shotgun (WGS) entry which is preliminary data.</text>
</comment>
<protein>
    <recommendedName>
        <fullName evidence="4">LppM domain-containing protein</fullName>
    </recommendedName>
</protein>
<feature type="compositionally biased region" description="Polar residues" evidence="1">
    <location>
        <begin position="252"/>
        <end position="271"/>
    </location>
</feature>
<feature type="transmembrane region" description="Helical" evidence="2">
    <location>
        <begin position="200"/>
        <end position="218"/>
    </location>
</feature>
<dbReference type="AlphaFoldDB" id="A0AA44QKF2"/>
<gene>
    <name evidence="5" type="ORF">B1B09_05820</name>
</gene>
<proteinExistence type="predicted"/>
<organism evidence="5 6">
    <name type="scientific">Cutibacterium acnes</name>
    <name type="common">Propionibacterium acnes</name>
    <dbReference type="NCBI Taxonomy" id="1747"/>
    <lineage>
        <taxon>Bacteria</taxon>
        <taxon>Bacillati</taxon>
        <taxon>Actinomycetota</taxon>
        <taxon>Actinomycetes</taxon>
        <taxon>Propionibacteriales</taxon>
        <taxon>Propionibacteriaceae</taxon>
        <taxon>Cutibacterium</taxon>
    </lineage>
</organism>
<dbReference type="EMBL" id="MVCE01000002">
    <property type="protein sequence ID" value="PGF35113.1"/>
    <property type="molecule type" value="Genomic_DNA"/>
</dbReference>
<feature type="domain" description="LppM" evidence="4">
    <location>
        <begin position="25"/>
        <end position="180"/>
    </location>
</feature>
<evidence type="ECO:0000313" key="5">
    <source>
        <dbReference type="EMBL" id="PGF35113.1"/>
    </source>
</evidence>
<sequence>MFNLPRPVRCCLVVLLAPVVMGAAKFNYGMEIRDEDHVRSTFVYGVSRADLEEAGKKPSDFSDCDKTFDVSASEKQHGVKAEFVEDKEYVGCKFTMTTTADDARGAGLGLTFDADKVSLSIGRKFFEDARLDKIKVGAFKVSVTFPGKVISHSGSSSVDGNTVTWTDIKDSTSGLKAVGERPTGAATAGPSFWKGFGRHGIRGGIIGLIAGIASYFGNKRRAKKKRAKSGGATATAQYPGYGQPQPQEWQAPGQNGHQYRESMNSGGNQPYMQDGRYIGDPWNANSTNTSGFNEKPNPR</sequence>
<evidence type="ECO:0000259" key="4">
    <source>
        <dbReference type="Pfam" id="PF21946"/>
    </source>
</evidence>
<evidence type="ECO:0000256" key="1">
    <source>
        <dbReference type="SAM" id="MobiDB-lite"/>
    </source>
</evidence>
<feature type="compositionally biased region" description="Polar residues" evidence="1">
    <location>
        <begin position="283"/>
        <end position="292"/>
    </location>
</feature>
<dbReference type="Pfam" id="PF21946">
    <property type="entry name" value="LppM"/>
    <property type="match status" value="1"/>
</dbReference>
<keyword evidence="3" id="KW-0732">Signal</keyword>
<feature type="chain" id="PRO_5041377306" description="LppM domain-containing protein" evidence="3">
    <location>
        <begin position="23"/>
        <end position="299"/>
    </location>
</feature>
<feature type="region of interest" description="Disordered" evidence="1">
    <location>
        <begin position="224"/>
        <end position="299"/>
    </location>
</feature>
<name>A0AA44QKF2_CUTAC</name>
<evidence type="ECO:0000256" key="2">
    <source>
        <dbReference type="SAM" id="Phobius"/>
    </source>
</evidence>
<keyword evidence="2" id="KW-0472">Membrane</keyword>
<feature type="signal peptide" evidence="3">
    <location>
        <begin position="1"/>
        <end position="22"/>
    </location>
</feature>
<feature type="compositionally biased region" description="Low complexity" evidence="1">
    <location>
        <begin position="229"/>
        <end position="247"/>
    </location>
</feature>
<accession>A0AA44QKF2</accession>
<dbReference type="InterPro" id="IPR053807">
    <property type="entry name" value="LppM"/>
</dbReference>
<keyword evidence="2" id="KW-0812">Transmembrane</keyword>
<keyword evidence="2" id="KW-1133">Transmembrane helix</keyword>
<evidence type="ECO:0000256" key="3">
    <source>
        <dbReference type="SAM" id="SignalP"/>
    </source>
</evidence>